<dbReference type="Proteomes" id="UP000626026">
    <property type="component" value="Unassembled WGS sequence"/>
</dbReference>
<keyword evidence="1" id="KW-0472">Membrane</keyword>
<keyword evidence="4" id="KW-1185">Reference proteome</keyword>
<feature type="transmembrane region" description="Helical" evidence="1">
    <location>
        <begin position="38"/>
        <end position="56"/>
    </location>
</feature>
<keyword evidence="1" id="KW-1133">Transmembrane helix</keyword>
<dbReference type="InterPro" id="IPR026881">
    <property type="entry name" value="WYL_dom"/>
</dbReference>
<gene>
    <name evidence="3" type="ORF">IBL26_18860</name>
</gene>
<evidence type="ECO:0000256" key="1">
    <source>
        <dbReference type="SAM" id="Phobius"/>
    </source>
</evidence>
<dbReference type="Pfam" id="PF13280">
    <property type="entry name" value="WYL"/>
    <property type="match status" value="1"/>
</dbReference>
<name>A0ABR7RRY4_9PROT</name>
<evidence type="ECO:0000313" key="3">
    <source>
        <dbReference type="EMBL" id="MBC9208915.1"/>
    </source>
</evidence>
<feature type="domain" description="WYL" evidence="2">
    <location>
        <begin position="92"/>
        <end position="149"/>
    </location>
</feature>
<evidence type="ECO:0000259" key="2">
    <source>
        <dbReference type="Pfam" id="PF13280"/>
    </source>
</evidence>
<dbReference type="EMBL" id="JACTVA010000041">
    <property type="protein sequence ID" value="MBC9208915.1"/>
    <property type="molecule type" value="Genomic_DNA"/>
</dbReference>
<sequence length="174" mass="18654">MVSARRPSEAVAGSLPNRTTTVTMGAATHPMENLVLDFLLGCLILTAVVGGLRLMIRAERKKADVGPAEAPAGALGASTEEAADLPVLGTSALLIRYRDSSNQESERRITPKKVRGMVSSGQLQISHIEAYCHSRKRARTFKPERILQAADAETGEVLVLPNGLADWLQPRISA</sequence>
<organism evidence="3 4">
    <name type="scientific">Teichococcus aerophilus</name>
    <dbReference type="NCBI Taxonomy" id="1224513"/>
    <lineage>
        <taxon>Bacteria</taxon>
        <taxon>Pseudomonadati</taxon>
        <taxon>Pseudomonadota</taxon>
        <taxon>Alphaproteobacteria</taxon>
        <taxon>Acetobacterales</taxon>
        <taxon>Roseomonadaceae</taxon>
        <taxon>Roseomonas</taxon>
    </lineage>
</organism>
<comment type="caution">
    <text evidence="3">The sequence shown here is derived from an EMBL/GenBank/DDBJ whole genome shotgun (WGS) entry which is preliminary data.</text>
</comment>
<proteinExistence type="predicted"/>
<accession>A0ABR7RRY4</accession>
<keyword evidence="1" id="KW-0812">Transmembrane</keyword>
<reference evidence="3 4" key="1">
    <citation type="journal article" date="2013" name="Int. J. Syst. Evol. Microbiol.">
        <title>Roseomonas aerophila sp. nov., isolated from air.</title>
        <authorList>
            <person name="Kim S.J."/>
            <person name="Weon H.Y."/>
            <person name="Ahn J.H."/>
            <person name="Hong S.B."/>
            <person name="Seok S.J."/>
            <person name="Whang K.S."/>
            <person name="Kwon S.W."/>
        </authorList>
    </citation>
    <scope>NUCLEOTIDE SEQUENCE [LARGE SCALE GENOMIC DNA]</scope>
    <source>
        <strain evidence="3 4">NBRC 108923</strain>
    </source>
</reference>
<protein>
    <recommendedName>
        <fullName evidence="2">WYL domain-containing protein</fullName>
    </recommendedName>
</protein>
<evidence type="ECO:0000313" key="4">
    <source>
        <dbReference type="Proteomes" id="UP000626026"/>
    </source>
</evidence>
<dbReference type="RefSeq" id="WP_187786065.1">
    <property type="nucleotide sequence ID" value="NZ_JACTVA010000041.1"/>
</dbReference>